<dbReference type="InterPro" id="IPR014284">
    <property type="entry name" value="RNA_pol_sigma-70_dom"/>
</dbReference>
<evidence type="ECO:0000313" key="6">
    <source>
        <dbReference type="EMBL" id="TWT88888.1"/>
    </source>
</evidence>
<accession>A0A5C5ZNX9</accession>
<keyword evidence="7" id="KW-1185">Reference proteome</keyword>
<dbReference type="Proteomes" id="UP000315440">
    <property type="component" value="Unassembled WGS sequence"/>
</dbReference>
<gene>
    <name evidence="6" type="primary">sigW_5</name>
    <name evidence="6" type="ORF">Mal64_23780</name>
</gene>
<reference evidence="6 7" key="1">
    <citation type="submission" date="2019-02" db="EMBL/GenBank/DDBJ databases">
        <title>Deep-cultivation of Planctomycetes and their phenomic and genomic characterization uncovers novel biology.</title>
        <authorList>
            <person name="Wiegand S."/>
            <person name="Jogler M."/>
            <person name="Boedeker C."/>
            <person name="Pinto D."/>
            <person name="Vollmers J."/>
            <person name="Rivas-Marin E."/>
            <person name="Kohn T."/>
            <person name="Peeters S.H."/>
            <person name="Heuer A."/>
            <person name="Rast P."/>
            <person name="Oberbeckmann S."/>
            <person name="Bunk B."/>
            <person name="Jeske O."/>
            <person name="Meyerdierks A."/>
            <person name="Storesund J.E."/>
            <person name="Kallscheuer N."/>
            <person name="Luecker S."/>
            <person name="Lage O.M."/>
            <person name="Pohl T."/>
            <person name="Merkel B.J."/>
            <person name="Hornburger P."/>
            <person name="Mueller R.-W."/>
            <person name="Bruemmer F."/>
            <person name="Labrenz M."/>
            <person name="Spormann A.M."/>
            <person name="Op Den Camp H."/>
            <person name="Overmann J."/>
            <person name="Amann R."/>
            <person name="Jetten M.S.M."/>
            <person name="Mascher T."/>
            <person name="Medema M.H."/>
            <person name="Devos D.P."/>
            <person name="Kaster A.-K."/>
            <person name="Ovreas L."/>
            <person name="Rohde M."/>
            <person name="Galperin M.Y."/>
            <person name="Jogler C."/>
        </authorList>
    </citation>
    <scope>NUCLEOTIDE SEQUENCE [LARGE SCALE GENOMIC DNA]</scope>
    <source>
        <strain evidence="6 7">Mal64</strain>
    </source>
</reference>
<evidence type="ECO:0000256" key="1">
    <source>
        <dbReference type="ARBA" id="ARBA00010641"/>
    </source>
</evidence>
<dbReference type="SUPFAM" id="SSF88946">
    <property type="entry name" value="Sigma2 domain of RNA polymerase sigma factors"/>
    <property type="match status" value="1"/>
</dbReference>
<keyword evidence="2" id="KW-0805">Transcription regulation</keyword>
<keyword evidence="4" id="KW-0804">Transcription</keyword>
<dbReference type="PANTHER" id="PTHR43133">
    <property type="entry name" value="RNA POLYMERASE ECF-TYPE SIGMA FACTO"/>
    <property type="match status" value="1"/>
</dbReference>
<evidence type="ECO:0000256" key="2">
    <source>
        <dbReference type="ARBA" id="ARBA00023015"/>
    </source>
</evidence>
<comment type="similarity">
    <text evidence="1">Belongs to the sigma-70 factor family. ECF subfamily.</text>
</comment>
<dbReference type="InterPro" id="IPR007627">
    <property type="entry name" value="RNA_pol_sigma70_r2"/>
</dbReference>
<dbReference type="InterPro" id="IPR013324">
    <property type="entry name" value="RNA_pol_sigma_r3/r4-like"/>
</dbReference>
<evidence type="ECO:0000259" key="5">
    <source>
        <dbReference type="Pfam" id="PF04542"/>
    </source>
</evidence>
<dbReference type="Gene3D" id="1.10.1740.10">
    <property type="match status" value="1"/>
</dbReference>
<evidence type="ECO:0000256" key="3">
    <source>
        <dbReference type="ARBA" id="ARBA00023082"/>
    </source>
</evidence>
<comment type="caution">
    <text evidence="6">The sequence shown here is derived from an EMBL/GenBank/DDBJ whole genome shotgun (WGS) entry which is preliminary data.</text>
</comment>
<feature type="domain" description="RNA polymerase sigma-70 region 2" evidence="5">
    <location>
        <begin position="44"/>
        <end position="111"/>
    </location>
</feature>
<name>A0A5C5ZNX9_9BACT</name>
<dbReference type="SUPFAM" id="SSF88659">
    <property type="entry name" value="Sigma3 and sigma4 domains of RNA polymerase sigma factors"/>
    <property type="match status" value="1"/>
</dbReference>
<evidence type="ECO:0000313" key="7">
    <source>
        <dbReference type="Proteomes" id="UP000315440"/>
    </source>
</evidence>
<evidence type="ECO:0000256" key="4">
    <source>
        <dbReference type="ARBA" id="ARBA00023163"/>
    </source>
</evidence>
<dbReference type="AlphaFoldDB" id="A0A5C5ZNX9"/>
<dbReference type="NCBIfam" id="TIGR02937">
    <property type="entry name" value="sigma70-ECF"/>
    <property type="match status" value="1"/>
</dbReference>
<protein>
    <submittedName>
        <fullName evidence="6">ECF RNA polymerase sigma factor SigW</fullName>
    </submittedName>
</protein>
<sequence>MATAFETETTFQLDDRLADPLTEMTTEELVLEAQLGDRAAFGELVTRFEGMVQSVAMRRLGDHAEAQELSQEVLIKAMERLHQLKEPAAFGGWLRQITVRMAINRQVRRRRHVSAEPQTLEAVCVEPSTPIDLALTVERAEQVRDGMGRLGEMDRSTLEAFYMRGESLLEMSDAFSAPVGTIKRRLHVARKRLAVELAEAFAAADESPELLSA</sequence>
<dbReference type="InterPro" id="IPR013325">
    <property type="entry name" value="RNA_pol_sigma_r2"/>
</dbReference>
<dbReference type="PANTHER" id="PTHR43133:SF51">
    <property type="entry name" value="RNA POLYMERASE SIGMA FACTOR"/>
    <property type="match status" value="1"/>
</dbReference>
<dbReference type="InterPro" id="IPR039425">
    <property type="entry name" value="RNA_pol_sigma-70-like"/>
</dbReference>
<dbReference type="RefSeq" id="WP_231993688.1">
    <property type="nucleotide sequence ID" value="NZ_SJPQ01000002.1"/>
</dbReference>
<proteinExistence type="inferred from homology"/>
<keyword evidence="3" id="KW-0731">Sigma factor</keyword>
<dbReference type="InterPro" id="IPR036388">
    <property type="entry name" value="WH-like_DNA-bd_sf"/>
</dbReference>
<dbReference type="Gene3D" id="1.10.10.10">
    <property type="entry name" value="Winged helix-like DNA-binding domain superfamily/Winged helix DNA-binding domain"/>
    <property type="match status" value="1"/>
</dbReference>
<organism evidence="6 7">
    <name type="scientific">Pseudobythopirellula maris</name>
    <dbReference type="NCBI Taxonomy" id="2527991"/>
    <lineage>
        <taxon>Bacteria</taxon>
        <taxon>Pseudomonadati</taxon>
        <taxon>Planctomycetota</taxon>
        <taxon>Planctomycetia</taxon>
        <taxon>Pirellulales</taxon>
        <taxon>Lacipirellulaceae</taxon>
        <taxon>Pseudobythopirellula</taxon>
    </lineage>
</organism>
<dbReference type="EMBL" id="SJPQ01000002">
    <property type="protein sequence ID" value="TWT88888.1"/>
    <property type="molecule type" value="Genomic_DNA"/>
</dbReference>
<dbReference type="Pfam" id="PF04542">
    <property type="entry name" value="Sigma70_r2"/>
    <property type="match status" value="1"/>
</dbReference>
<dbReference type="GO" id="GO:0006352">
    <property type="term" value="P:DNA-templated transcription initiation"/>
    <property type="evidence" value="ECO:0007669"/>
    <property type="project" value="InterPro"/>
</dbReference>
<dbReference type="GO" id="GO:0016987">
    <property type="term" value="F:sigma factor activity"/>
    <property type="evidence" value="ECO:0007669"/>
    <property type="project" value="UniProtKB-KW"/>
</dbReference>